<feature type="domain" description="Chalcone/stilbene synthase N-terminal" evidence="4">
    <location>
        <begin position="14"/>
        <end position="235"/>
    </location>
</feature>
<dbReference type="GO" id="GO:0016747">
    <property type="term" value="F:acyltransferase activity, transferring groups other than amino-acyl groups"/>
    <property type="evidence" value="ECO:0007669"/>
    <property type="project" value="InterPro"/>
</dbReference>
<dbReference type="InterPro" id="IPR011141">
    <property type="entry name" value="Polyketide_synthase_type-III"/>
</dbReference>
<keyword evidence="3" id="KW-0012">Acyltransferase</keyword>
<gene>
    <name evidence="5" type="ORF">KIW84_010701</name>
</gene>
<keyword evidence="6" id="KW-1185">Reference proteome</keyword>
<keyword evidence="2" id="KW-0808">Transferase</keyword>
<dbReference type="FunFam" id="3.40.47.10:FF:000025">
    <property type="entry name" value="Chalcone synthase 2"/>
    <property type="match status" value="1"/>
</dbReference>
<sequence>MFPPFINDECVEILKAQRAEGPATILAIATANPPNCVEQTTYPDFYFRITNSQDQTKLKQKFQRICDKTMIKRRYMYLTEDILKGNPNLCEYMAPSLDTRQDMVVVEVPRLGKEAAIKAIKEWGQPKSKITHLIFCTISGVDMPGADYQLTKLLGLRANVKRYMLYQQGCFVGGTVLRLAKDLAENNKGARVLVVCSEILTGISFCGPSDTHLDSLVRQALFGDGADAVIVGSDPVLDIEKPIFELLWTTQTIVEKLNLIWA</sequence>
<accession>A0A9D5BDY0</accession>
<dbReference type="AlphaFoldDB" id="A0A9D5BDY0"/>
<name>A0A9D5BDY0_PEA</name>
<dbReference type="InterPro" id="IPR001099">
    <property type="entry name" value="Chalcone/stilbene_synt_N"/>
</dbReference>
<protein>
    <recommendedName>
        <fullName evidence="4">Chalcone/stilbene synthase N-terminal domain-containing protein</fullName>
    </recommendedName>
</protein>
<comment type="caution">
    <text evidence="5">The sequence shown here is derived from an EMBL/GenBank/DDBJ whole genome shotgun (WGS) entry which is preliminary data.</text>
</comment>
<organism evidence="5 6">
    <name type="scientific">Pisum sativum</name>
    <name type="common">Garden pea</name>
    <name type="synonym">Lathyrus oleraceus</name>
    <dbReference type="NCBI Taxonomy" id="3888"/>
    <lineage>
        <taxon>Eukaryota</taxon>
        <taxon>Viridiplantae</taxon>
        <taxon>Streptophyta</taxon>
        <taxon>Embryophyta</taxon>
        <taxon>Tracheophyta</taxon>
        <taxon>Spermatophyta</taxon>
        <taxon>Magnoliopsida</taxon>
        <taxon>eudicotyledons</taxon>
        <taxon>Gunneridae</taxon>
        <taxon>Pentapetalae</taxon>
        <taxon>rosids</taxon>
        <taxon>fabids</taxon>
        <taxon>Fabales</taxon>
        <taxon>Fabaceae</taxon>
        <taxon>Papilionoideae</taxon>
        <taxon>50 kb inversion clade</taxon>
        <taxon>NPAAA clade</taxon>
        <taxon>Hologalegina</taxon>
        <taxon>IRL clade</taxon>
        <taxon>Fabeae</taxon>
        <taxon>Lathyrus</taxon>
    </lineage>
</organism>
<evidence type="ECO:0000256" key="3">
    <source>
        <dbReference type="ARBA" id="ARBA00023315"/>
    </source>
</evidence>
<dbReference type="CDD" id="cd00831">
    <property type="entry name" value="CHS_like"/>
    <property type="match status" value="1"/>
</dbReference>
<dbReference type="Gene3D" id="3.40.47.10">
    <property type="match status" value="1"/>
</dbReference>
<evidence type="ECO:0000256" key="1">
    <source>
        <dbReference type="ARBA" id="ARBA00005531"/>
    </source>
</evidence>
<evidence type="ECO:0000313" key="5">
    <source>
        <dbReference type="EMBL" id="KAI5441335.1"/>
    </source>
</evidence>
<evidence type="ECO:0000313" key="6">
    <source>
        <dbReference type="Proteomes" id="UP001058974"/>
    </source>
</evidence>
<dbReference type="Proteomes" id="UP001058974">
    <property type="component" value="Chromosome 1"/>
</dbReference>
<dbReference type="PANTHER" id="PTHR11877:SF62">
    <property type="entry name" value="CHALCONE SYNTHASE 7"/>
    <property type="match status" value="1"/>
</dbReference>
<evidence type="ECO:0000259" key="4">
    <source>
        <dbReference type="Pfam" id="PF00195"/>
    </source>
</evidence>
<comment type="similarity">
    <text evidence="1">Belongs to the thiolase-like superfamily. Chalcone/stilbene synthases family.</text>
</comment>
<dbReference type="Pfam" id="PF00195">
    <property type="entry name" value="Chal_sti_synt_N"/>
    <property type="match status" value="1"/>
</dbReference>
<reference evidence="5 6" key="1">
    <citation type="journal article" date="2022" name="Nat. Genet.">
        <title>Improved pea reference genome and pan-genome highlight genomic features and evolutionary characteristics.</title>
        <authorList>
            <person name="Yang T."/>
            <person name="Liu R."/>
            <person name="Luo Y."/>
            <person name="Hu S."/>
            <person name="Wang D."/>
            <person name="Wang C."/>
            <person name="Pandey M.K."/>
            <person name="Ge S."/>
            <person name="Xu Q."/>
            <person name="Li N."/>
            <person name="Li G."/>
            <person name="Huang Y."/>
            <person name="Saxena R.K."/>
            <person name="Ji Y."/>
            <person name="Li M."/>
            <person name="Yan X."/>
            <person name="He Y."/>
            <person name="Liu Y."/>
            <person name="Wang X."/>
            <person name="Xiang C."/>
            <person name="Varshney R.K."/>
            <person name="Ding H."/>
            <person name="Gao S."/>
            <person name="Zong X."/>
        </authorList>
    </citation>
    <scope>NUCLEOTIDE SEQUENCE [LARGE SCALE GENOMIC DNA]</scope>
    <source>
        <strain evidence="5 6">cv. Zhongwan 6</strain>
    </source>
</reference>
<evidence type="ECO:0000256" key="2">
    <source>
        <dbReference type="ARBA" id="ARBA00022679"/>
    </source>
</evidence>
<dbReference type="InterPro" id="IPR018088">
    <property type="entry name" value="Chalcone/stilbene_synthase_AS"/>
</dbReference>
<dbReference type="EMBL" id="JAMSHJ010000001">
    <property type="protein sequence ID" value="KAI5441335.1"/>
    <property type="molecule type" value="Genomic_DNA"/>
</dbReference>
<dbReference type="InterPro" id="IPR016039">
    <property type="entry name" value="Thiolase-like"/>
</dbReference>
<dbReference type="PANTHER" id="PTHR11877">
    <property type="entry name" value="HYDROXYMETHYLGLUTARYL-COA SYNTHASE"/>
    <property type="match status" value="1"/>
</dbReference>
<dbReference type="SUPFAM" id="SSF53901">
    <property type="entry name" value="Thiolase-like"/>
    <property type="match status" value="1"/>
</dbReference>
<dbReference type="PROSITE" id="PS00441">
    <property type="entry name" value="CHALCONE_SYNTH"/>
    <property type="match status" value="1"/>
</dbReference>
<dbReference type="Gramene" id="Psat01G0070100-T1">
    <property type="protein sequence ID" value="KAI5441335.1"/>
    <property type="gene ID" value="KIW84_010701"/>
</dbReference>
<proteinExistence type="inferred from homology"/>
<dbReference type="GO" id="GO:0030639">
    <property type="term" value="P:polyketide biosynthetic process"/>
    <property type="evidence" value="ECO:0007669"/>
    <property type="project" value="TreeGrafter"/>
</dbReference>